<dbReference type="Gene3D" id="2.70.70.10">
    <property type="entry name" value="Glucose Permease (Domain IIA)"/>
    <property type="match status" value="1"/>
</dbReference>
<keyword evidence="1" id="KW-1133">Transmembrane helix</keyword>
<dbReference type="AlphaFoldDB" id="A0A968GA08"/>
<gene>
    <name evidence="3" type="ORF">HCT14_03910</name>
</gene>
<dbReference type="PANTHER" id="PTHR21666:SF286">
    <property type="entry name" value="LIPOPROTEIN NLPD"/>
    <property type="match status" value="1"/>
</dbReference>
<dbReference type="SUPFAM" id="SSF51261">
    <property type="entry name" value="Duplicated hybrid motif"/>
    <property type="match status" value="1"/>
</dbReference>
<evidence type="ECO:0000259" key="2">
    <source>
        <dbReference type="Pfam" id="PF01551"/>
    </source>
</evidence>
<keyword evidence="1" id="KW-0812">Transmembrane</keyword>
<dbReference type="RefSeq" id="WP_167700244.1">
    <property type="nucleotide sequence ID" value="NZ_CP118174.1"/>
</dbReference>
<dbReference type="InterPro" id="IPR011055">
    <property type="entry name" value="Dup_hybrid_motif"/>
</dbReference>
<evidence type="ECO:0000313" key="4">
    <source>
        <dbReference type="Proteomes" id="UP000711995"/>
    </source>
</evidence>
<keyword evidence="1" id="KW-0472">Membrane</keyword>
<organism evidence="3 4">
    <name type="scientific">Entomospira entomophila</name>
    <dbReference type="NCBI Taxonomy" id="2719988"/>
    <lineage>
        <taxon>Bacteria</taxon>
        <taxon>Pseudomonadati</taxon>
        <taxon>Spirochaetota</taxon>
        <taxon>Spirochaetia</taxon>
        <taxon>Spirochaetales</taxon>
        <taxon>Spirochaetaceae</taxon>
        <taxon>Entomospira</taxon>
    </lineage>
</organism>
<keyword evidence="4" id="KW-1185">Reference proteome</keyword>
<feature type="domain" description="M23ase beta-sheet core" evidence="2">
    <location>
        <begin position="220"/>
        <end position="311"/>
    </location>
</feature>
<proteinExistence type="predicted"/>
<reference evidence="3 4" key="1">
    <citation type="submission" date="2020-03" db="EMBL/GenBank/DDBJ databases">
        <title>Spirochaetal bacteria isolated from arthropods constitute a novel genus Entomospira genus novum within the order Spirochaetales.</title>
        <authorList>
            <person name="Grana-Miraglia L."/>
            <person name="Sikutova S."/>
            <person name="Fingerle V."/>
            <person name="Sing A."/>
            <person name="Castillo-Ramirez S."/>
            <person name="Margos G."/>
            <person name="Rudolf I."/>
        </authorList>
    </citation>
    <scope>NUCLEOTIDE SEQUENCE [LARGE SCALE GENOMIC DNA]</scope>
    <source>
        <strain evidence="3 4">BR193</strain>
    </source>
</reference>
<name>A0A968GA08_9SPIO</name>
<dbReference type="Proteomes" id="UP000711995">
    <property type="component" value="Unassembled WGS sequence"/>
</dbReference>
<dbReference type="InterPro" id="IPR016047">
    <property type="entry name" value="M23ase_b-sheet_dom"/>
</dbReference>
<feature type="transmembrane region" description="Helical" evidence="1">
    <location>
        <begin position="47"/>
        <end position="67"/>
    </location>
</feature>
<protein>
    <submittedName>
        <fullName evidence="3">M23 family metallopeptidase</fullName>
    </submittedName>
</protein>
<dbReference type="CDD" id="cd12797">
    <property type="entry name" value="M23_peptidase"/>
    <property type="match status" value="1"/>
</dbReference>
<comment type="caution">
    <text evidence="3">The sequence shown here is derived from an EMBL/GenBank/DDBJ whole genome shotgun (WGS) entry which is preliminary data.</text>
</comment>
<dbReference type="EMBL" id="JAATLJ010000001">
    <property type="protein sequence ID" value="NIZ40657.1"/>
    <property type="molecule type" value="Genomic_DNA"/>
</dbReference>
<dbReference type="InterPro" id="IPR050570">
    <property type="entry name" value="Cell_wall_metabolism_enzyme"/>
</dbReference>
<evidence type="ECO:0000313" key="3">
    <source>
        <dbReference type="EMBL" id="NIZ40657.1"/>
    </source>
</evidence>
<dbReference type="PANTHER" id="PTHR21666">
    <property type="entry name" value="PEPTIDASE-RELATED"/>
    <property type="match status" value="1"/>
</dbReference>
<accession>A0A968GA08</accession>
<sequence>MKKEKRVTMATETKGKIGQFWQRLRRPLTIMLAPHDESRVISFRVSLLSLWVFGFSFITLILFVIIFSTSNYRMGEQLDGLKGDISRITSDSDDLRSAIQSLPVLTDMLQDTVQNIESSSKIDFSSGKYGVHQVSGDLTDSSFSANSRYQDNSSNELAQVEHFVGVLEDLIPMVATIGELFDTQQHFLSEIPTAWPVSGNRGFITMLFGRGRDPFTDGWQFHTGVDIAYSLGTPILAASDGVVVKTSYNSGGYGNVVLVKHGYGFYTRYAHMQRYTVQEGQRVKQGEQLGLMGATGRATGSHVHFEVLLGTEVEDPMRYLSIVNPSLSRYIRAKA</sequence>
<dbReference type="Pfam" id="PF01551">
    <property type="entry name" value="Peptidase_M23"/>
    <property type="match status" value="1"/>
</dbReference>
<evidence type="ECO:0000256" key="1">
    <source>
        <dbReference type="SAM" id="Phobius"/>
    </source>
</evidence>
<dbReference type="GO" id="GO:0004222">
    <property type="term" value="F:metalloendopeptidase activity"/>
    <property type="evidence" value="ECO:0007669"/>
    <property type="project" value="TreeGrafter"/>
</dbReference>